<dbReference type="Gene3D" id="3.30.40.10">
    <property type="entry name" value="Zinc/RING finger domain, C3HC4 (zinc finger)"/>
    <property type="match status" value="1"/>
</dbReference>
<keyword evidence="5 8" id="KW-0863">Zinc-finger</keyword>
<dbReference type="InterPro" id="IPR013083">
    <property type="entry name" value="Znf_RING/FYVE/PHD"/>
</dbReference>
<comment type="catalytic activity">
    <reaction evidence="1">
        <text>S-ubiquitinyl-[E2 ubiquitin-conjugating enzyme]-L-cysteine + [acceptor protein]-L-lysine = [E2 ubiquitin-conjugating enzyme]-L-cysteine + N(6)-ubiquitinyl-[acceptor protein]-L-lysine.</text>
        <dbReference type="EC" id="2.3.2.27"/>
    </reaction>
</comment>
<dbReference type="Proteomes" id="UP000250321">
    <property type="component" value="Unassembled WGS sequence"/>
</dbReference>
<dbReference type="Pfam" id="PF13639">
    <property type="entry name" value="zf-RING_2"/>
    <property type="match status" value="1"/>
</dbReference>
<dbReference type="SMART" id="SM00184">
    <property type="entry name" value="RING"/>
    <property type="match status" value="1"/>
</dbReference>
<name>A0A314UE89_PRUYE</name>
<evidence type="ECO:0000256" key="9">
    <source>
        <dbReference type="SAM" id="MobiDB-lite"/>
    </source>
</evidence>
<evidence type="ECO:0000313" key="11">
    <source>
        <dbReference type="EMBL" id="PQM35358.1"/>
    </source>
</evidence>
<keyword evidence="6" id="KW-0833">Ubl conjugation pathway</keyword>
<dbReference type="PANTHER" id="PTHR34127:SF3">
    <property type="entry name" value="INITIATION FACTOR 4F SUBUNIT (DUF1350)"/>
    <property type="match status" value="1"/>
</dbReference>
<organism evidence="11 12">
    <name type="scientific">Prunus yedoensis var. nudiflora</name>
    <dbReference type="NCBI Taxonomy" id="2094558"/>
    <lineage>
        <taxon>Eukaryota</taxon>
        <taxon>Viridiplantae</taxon>
        <taxon>Streptophyta</taxon>
        <taxon>Embryophyta</taxon>
        <taxon>Tracheophyta</taxon>
        <taxon>Spermatophyta</taxon>
        <taxon>Magnoliopsida</taxon>
        <taxon>eudicotyledons</taxon>
        <taxon>Gunneridae</taxon>
        <taxon>Pentapetalae</taxon>
        <taxon>rosids</taxon>
        <taxon>fabids</taxon>
        <taxon>Rosales</taxon>
        <taxon>Rosaceae</taxon>
        <taxon>Amygdaloideae</taxon>
        <taxon>Amygdaleae</taxon>
        <taxon>Prunus</taxon>
    </lineage>
</organism>
<dbReference type="SUPFAM" id="SSF53474">
    <property type="entry name" value="alpha/beta-Hydrolases"/>
    <property type="match status" value="1"/>
</dbReference>
<dbReference type="Gene3D" id="3.40.50.1820">
    <property type="entry name" value="alpha/beta hydrolase"/>
    <property type="match status" value="1"/>
</dbReference>
<dbReference type="InterPro" id="IPR010765">
    <property type="entry name" value="DUF1350"/>
</dbReference>
<feature type="domain" description="RING-type" evidence="10">
    <location>
        <begin position="220"/>
        <end position="261"/>
    </location>
</feature>
<evidence type="ECO:0000256" key="8">
    <source>
        <dbReference type="PROSITE-ProRule" id="PRU00175"/>
    </source>
</evidence>
<evidence type="ECO:0000256" key="2">
    <source>
        <dbReference type="ARBA" id="ARBA00012483"/>
    </source>
</evidence>
<dbReference type="SUPFAM" id="SSF57850">
    <property type="entry name" value="RING/U-box"/>
    <property type="match status" value="1"/>
</dbReference>
<dbReference type="InterPro" id="IPR029058">
    <property type="entry name" value="AB_hydrolase_fold"/>
</dbReference>
<dbReference type="EMBL" id="PJQY01003683">
    <property type="protein sequence ID" value="PQM35358.1"/>
    <property type="molecule type" value="Genomic_DNA"/>
</dbReference>
<feature type="compositionally biased region" description="Low complexity" evidence="9">
    <location>
        <begin position="120"/>
        <end position="129"/>
    </location>
</feature>
<dbReference type="InterPro" id="IPR001841">
    <property type="entry name" value="Znf_RING"/>
</dbReference>
<protein>
    <recommendedName>
        <fullName evidence="2">RING-type E3 ubiquitin transferase</fullName>
        <ecNumber evidence="2">2.3.2.27</ecNumber>
    </recommendedName>
</protein>
<dbReference type="STRING" id="2094558.A0A314UE89"/>
<dbReference type="GO" id="GO:0016567">
    <property type="term" value="P:protein ubiquitination"/>
    <property type="evidence" value="ECO:0007669"/>
    <property type="project" value="UniProtKB-ARBA"/>
</dbReference>
<comment type="caution">
    <text evidence="11">The sequence shown here is derived from an EMBL/GenBank/DDBJ whole genome shotgun (WGS) entry which is preliminary data.</text>
</comment>
<gene>
    <name evidence="11" type="ORF">Pyn_27629</name>
</gene>
<evidence type="ECO:0000256" key="4">
    <source>
        <dbReference type="ARBA" id="ARBA00022723"/>
    </source>
</evidence>
<evidence type="ECO:0000259" key="10">
    <source>
        <dbReference type="PROSITE" id="PS50089"/>
    </source>
</evidence>
<accession>A0A314UE89</accession>
<sequence length="660" mass="71493">MEFKSKDEKRLEQRLEELHKDVSKKQKFEDAVASLNSLLRDNYASASPSLRKLYYGVVCRVATVLKTGTPRRPIPRFRPGREGPLALLISEAQQVVHQENDPPQPSSSPNQGASDGGSGAATAAVAGTVESHDGRRLAAGSSSVPGLPEPGNDDSNNSESAVNLLQSLIDNLDSVFPPGIMDDVRAAPRVPPASKRVVANLPVITITEEVLKKLGEEAECAICKENLVVNDKMQELPCKHTFHPPCLKPWLDEHNSCPICRHELQTDDHAYESWKEREREAEEDRKGAANAVRGGEYILRAVVVAGGSASSSTKKTAVNGYVGPGSSADRLISTWSDSCLVVPPPTGKKPRAIIKFLGGAFIGAVPELTYSYLTELLAKDGFLVISVPYNVTFDHVQAAAQVYERFNACLDTILASGLPNANLSPAQLAQLPVFSVGHSNGALLQVLAGSYFSDKVPKANAIIAYNNRPATEAVPYFEQLGPLVNQMVPIVEASPVSSMARTASGDAWKALVDAAGAMLPDNQETISSLTKFVDQLPSVLNEVTQGISEFKPTPSENRVFFKSSYNVKHTLLVKFNFDAIDETDTLEETLKPRVDSIGGTLEKVEISGNHITPCIQEPKWQVGNVYTPADAIAQSLKTLSLNDVRVLSRTISDWFRGFED</sequence>
<evidence type="ECO:0000313" key="12">
    <source>
        <dbReference type="Proteomes" id="UP000250321"/>
    </source>
</evidence>
<feature type="region of interest" description="Disordered" evidence="9">
    <location>
        <begin position="95"/>
        <end position="159"/>
    </location>
</feature>
<dbReference type="PROSITE" id="PS50089">
    <property type="entry name" value="ZF_RING_2"/>
    <property type="match status" value="1"/>
</dbReference>
<dbReference type="AlphaFoldDB" id="A0A314UE89"/>
<keyword evidence="12" id="KW-1185">Reference proteome</keyword>
<keyword evidence="4" id="KW-0479">Metal-binding</keyword>
<dbReference type="OrthoDB" id="3980at2759"/>
<reference evidence="11 12" key="1">
    <citation type="submission" date="2018-02" db="EMBL/GenBank/DDBJ databases">
        <title>Draft genome of wild Prunus yedoensis var. nudiflora.</title>
        <authorList>
            <person name="Baek S."/>
            <person name="Kim J.-H."/>
            <person name="Choi K."/>
            <person name="Kim G.-B."/>
            <person name="Cho A."/>
            <person name="Jang H."/>
            <person name="Shin C.-H."/>
            <person name="Yu H.-J."/>
            <person name="Mun J.-H."/>
        </authorList>
    </citation>
    <scope>NUCLEOTIDE SEQUENCE [LARGE SCALE GENOMIC DNA]</scope>
    <source>
        <strain evidence="12">cv. Jeju island</strain>
        <tissue evidence="11">Leaf</tissue>
    </source>
</reference>
<keyword evidence="3" id="KW-0808">Transferase</keyword>
<evidence type="ECO:0000256" key="7">
    <source>
        <dbReference type="ARBA" id="ARBA00022833"/>
    </source>
</evidence>
<proteinExistence type="predicted"/>
<dbReference type="GO" id="GO:0061630">
    <property type="term" value="F:ubiquitin protein ligase activity"/>
    <property type="evidence" value="ECO:0007669"/>
    <property type="project" value="UniProtKB-EC"/>
</dbReference>
<dbReference type="PANTHER" id="PTHR34127">
    <property type="entry name" value="OS04G0405600 PROTEIN"/>
    <property type="match status" value="1"/>
</dbReference>
<dbReference type="EC" id="2.3.2.27" evidence="2"/>
<keyword evidence="7" id="KW-0862">Zinc</keyword>
<evidence type="ECO:0000256" key="1">
    <source>
        <dbReference type="ARBA" id="ARBA00000900"/>
    </source>
</evidence>
<dbReference type="CDD" id="cd16667">
    <property type="entry name" value="RING-H2_RNF126-like"/>
    <property type="match status" value="1"/>
</dbReference>
<dbReference type="GO" id="GO:0008270">
    <property type="term" value="F:zinc ion binding"/>
    <property type="evidence" value="ECO:0007669"/>
    <property type="project" value="UniProtKB-KW"/>
</dbReference>
<dbReference type="FunFam" id="3.30.40.10:FF:000127">
    <property type="entry name" value="E3 ubiquitin-protein ligase RNF181"/>
    <property type="match status" value="1"/>
</dbReference>
<evidence type="ECO:0000256" key="5">
    <source>
        <dbReference type="ARBA" id="ARBA00022771"/>
    </source>
</evidence>
<dbReference type="Pfam" id="PF07082">
    <property type="entry name" value="DUF1350"/>
    <property type="match status" value="1"/>
</dbReference>
<evidence type="ECO:0000256" key="6">
    <source>
        <dbReference type="ARBA" id="ARBA00022786"/>
    </source>
</evidence>
<evidence type="ECO:0000256" key="3">
    <source>
        <dbReference type="ARBA" id="ARBA00022679"/>
    </source>
</evidence>